<accession>A0A1Q3EUX2</accession>
<dbReference type="AlphaFoldDB" id="A0A1Q3EUX2"/>
<dbReference type="InterPro" id="IPR035992">
    <property type="entry name" value="Ricin_B-like_lectins"/>
</dbReference>
<evidence type="ECO:0000256" key="1">
    <source>
        <dbReference type="SAM" id="SignalP"/>
    </source>
</evidence>
<evidence type="ECO:0000259" key="2">
    <source>
        <dbReference type="Pfam" id="PF14200"/>
    </source>
</evidence>
<dbReference type="Gene3D" id="2.80.10.50">
    <property type="match status" value="1"/>
</dbReference>
<organism evidence="3">
    <name type="scientific">Culex tarsalis</name>
    <name type="common">Encephalitis mosquito</name>
    <dbReference type="NCBI Taxonomy" id="7177"/>
    <lineage>
        <taxon>Eukaryota</taxon>
        <taxon>Metazoa</taxon>
        <taxon>Ecdysozoa</taxon>
        <taxon>Arthropoda</taxon>
        <taxon>Hexapoda</taxon>
        <taxon>Insecta</taxon>
        <taxon>Pterygota</taxon>
        <taxon>Neoptera</taxon>
        <taxon>Endopterygota</taxon>
        <taxon>Diptera</taxon>
        <taxon>Nematocera</taxon>
        <taxon>Culicoidea</taxon>
        <taxon>Culicidae</taxon>
        <taxon>Culicinae</taxon>
        <taxon>Culicini</taxon>
        <taxon>Culex</taxon>
        <taxon>Culex</taxon>
    </lineage>
</organism>
<feature type="signal peptide" evidence="1">
    <location>
        <begin position="1"/>
        <end position="19"/>
    </location>
</feature>
<dbReference type="Pfam" id="PF14200">
    <property type="entry name" value="RicinB_lectin_2"/>
    <property type="match status" value="1"/>
</dbReference>
<proteinExistence type="predicted"/>
<evidence type="ECO:0000313" key="3">
    <source>
        <dbReference type="EMBL" id="JAV19111.1"/>
    </source>
</evidence>
<name>A0A1Q3EUX2_CULTA</name>
<dbReference type="EMBL" id="GFDL01015934">
    <property type="protein sequence ID" value="JAV19111.1"/>
    <property type="molecule type" value="Transcribed_RNA"/>
</dbReference>
<dbReference type="CDD" id="cd23667">
    <property type="entry name" value="beta-trefoil_Ricin_CqDVP-like"/>
    <property type="match status" value="1"/>
</dbReference>
<keyword evidence="1" id="KW-0732">Signal</keyword>
<dbReference type="SUPFAM" id="SSF50370">
    <property type="entry name" value="Ricin B-like lectins"/>
    <property type="match status" value="1"/>
</dbReference>
<sequence>MTGAVTLSLLLVLVPAVLSQVPTGCVKIRNAHWSEFLIKSSGFDSDRRNVAQGIPYQRWHISKDGNYYKIKLDSLNEELYESSKTSNGNYVFTWIPKTDKGNAAQWNIYKAGGSTFYIKNVKYGHCLMAKGGSWISAYGGCDGEKYEWKLEGC</sequence>
<feature type="chain" id="PRO_5012456384" evidence="1">
    <location>
        <begin position="20"/>
        <end position="153"/>
    </location>
</feature>
<reference evidence="3" key="1">
    <citation type="submission" date="2017-01" db="EMBL/GenBank/DDBJ databases">
        <title>A deep insight into the sialotranscriptome of adult male and female Cluex tarsalis mosquitoes.</title>
        <authorList>
            <person name="Ribeiro J.M."/>
            <person name="Moreira F."/>
            <person name="Bernard K.A."/>
            <person name="Calvo E."/>
        </authorList>
    </citation>
    <scope>NUCLEOTIDE SEQUENCE</scope>
    <source>
        <strain evidence="3">Kern County</strain>
        <tissue evidence="3">Salivary glands</tissue>
    </source>
</reference>
<feature type="domain" description="Ricin B lectin" evidence="2">
    <location>
        <begin position="56"/>
        <end position="133"/>
    </location>
</feature>
<dbReference type="InterPro" id="IPR000772">
    <property type="entry name" value="Ricin_B_lectin"/>
</dbReference>
<protein>
    <submittedName>
        <fullName evidence="3">Putative 16.3 kDa salivary protein</fullName>
    </submittedName>
</protein>